<evidence type="ECO:0000313" key="1">
    <source>
        <dbReference type="EMBL" id="NKY24663.1"/>
    </source>
</evidence>
<sequence>MHSAFRDPGIPDGEKSVYIATIADRAPKLDLVSVVAHDGDGYRSIVEAGLGNGNFAMTIEQRFSRSGDRLLAEHYRAETRSGTTVVSREEANFLDTVHLQFGGGIAPFPADLMPLAGGLTLLRGLDFAEGAEECVDLWLAFSVHIPLGAKVEQRTVVEVPAGRIGCWQVRLRPRLSGLNMMLEKVLAGFLPPAVAHFDAAPPHRLVRLGFPTGPMPWDPRGLLELVA</sequence>
<dbReference type="Proteomes" id="UP000540698">
    <property type="component" value="Unassembled WGS sequence"/>
</dbReference>
<reference evidence="1 2" key="1">
    <citation type="submission" date="2020-04" db="EMBL/GenBank/DDBJ databases">
        <title>MicrobeNet Type strains.</title>
        <authorList>
            <person name="Nicholson A.C."/>
        </authorList>
    </citation>
    <scope>NUCLEOTIDE SEQUENCE [LARGE SCALE GENOMIC DNA]</scope>
    <source>
        <strain evidence="1 2">DSM 44956</strain>
    </source>
</reference>
<gene>
    <name evidence="1" type="ORF">HGB38_00185</name>
</gene>
<dbReference type="AlphaFoldDB" id="A0A7X6KYT1"/>
<name>A0A7X6KYT1_9NOCA</name>
<accession>A0A7X6KYT1</accession>
<keyword evidence="2" id="KW-1185">Reference proteome</keyword>
<protein>
    <submittedName>
        <fullName evidence="1">Uncharacterized protein</fullName>
    </submittedName>
</protein>
<dbReference type="EMBL" id="JAAXOS010000001">
    <property type="protein sequence ID" value="NKY24663.1"/>
    <property type="molecule type" value="Genomic_DNA"/>
</dbReference>
<comment type="caution">
    <text evidence="1">The sequence shown here is derived from an EMBL/GenBank/DDBJ whole genome shotgun (WGS) entry which is preliminary data.</text>
</comment>
<evidence type="ECO:0000313" key="2">
    <source>
        <dbReference type="Proteomes" id="UP000540698"/>
    </source>
</evidence>
<organism evidence="1 2">
    <name type="scientific">Nocardia gamkensis</name>
    <dbReference type="NCBI Taxonomy" id="352869"/>
    <lineage>
        <taxon>Bacteria</taxon>
        <taxon>Bacillati</taxon>
        <taxon>Actinomycetota</taxon>
        <taxon>Actinomycetes</taxon>
        <taxon>Mycobacteriales</taxon>
        <taxon>Nocardiaceae</taxon>
        <taxon>Nocardia</taxon>
    </lineage>
</organism>
<dbReference type="RefSeq" id="WP_062976821.1">
    <property type="nucleotide sequence ID" value="NZ_JAAXOS010000001.1"/>
</dbReference>
<proteinExistence type="predicted"/>